<name>A0ABV8B6B3_9BACI</name>
<protein>
    <submittedName>
        <fullName evidence="2">Uncharacterized protein</fullName>
    </submittedName>
</protein>
<accession>A0ABV8B6B3</accession>
<keyword evidence="3" id="KW-1185">Reference proteome</keyword>
<evidence type="ECO:0000313" key="2">
    <source>
        <dbReference type="EMBL" id="MFC3884766.1"/>
    </source>
</evidence>
<organism evidence="2 3">
    <name type="scientific">Bacillus songklensis</name>
    <dbReference type="NCBI Taxonomy" id="1069116"/>
    <lineage>
        <taxon>Bacteria</taxon>
        <taxon>Bacillati</taxon>
        <taxon>Bacillota</taxon>
        <taxon>Bacilli</taxon>
        <taxon>Bacillales</taxon>
        <taxon>Bacillaceae</taxon>
        <taxon>Bacillus</taxon>
    </lineage>
</organism>
<dbReference type="Proteomes" id="UP001595752">
    <property type="component" value="Unassembled WGS sequence"/>
</dbReference>
<reference evidence="3" key="1">
    <citation type="journal article" date="2019" name="Int. J. Syst. Evol. Microbiol.">
        <title>The Global Catalogue of Microorganisms (GCM) 10K type strain sequencing project: providing services to taxonomists for standard genome sequencing and annotation.</title>
        <authorList>
            <consortium name="The Broad Institute Genomics Platform"/>
            <consortium name="The Broad Institute Genome Sequencing Center for Infectious Disease"/>
            <person name="Wu L."/>
            <person name="Ma J."/>
        </authorList>
    </citation>
    <scope>NUCLEOTIDE SEQUENCE [LARGE SCALE GENOMIC DNA]</scope>
    <source>
        <strain evidence="3">CCUG 61889</strain>
    </source>
</reference>
<keyword evidence="1" id="KW-0175">Coiled coil</keyword>
<evidence type="ECO:0000256" key="1">
    <source>
        <dbReference type="SAM" id="Coils"/>
    </source>
</evidence>
<sequence>MKHIDQYPKSIKKAVRYIKQDATKEQLEEIKKLIEDAIERRKSALKKTS</sequence>
<proteinExistence type="predicted"/>
<gene>
    <name evidence="2" type="ORF">ACFOU2_15355</name>
</gene>
<evidence type="ECO:0000313" key="3">
    <source>
        <dbReference type="Proteomes" id="UP001595752"/>
    </source>
</evidence>
<dbReference type="EMBL" id="JBHRZT010000067">
    <property type="protein sequence ID" value="MFC3884766.1"/>
    <property type="molecule type" value="Genomic_DNA"/>
</dbReference>
<comment type="caution">
    <text evidence="2">The sequence shown here is derived from an EMBL/GenBank/DDBJ whole genome shotgun (WGS) entry which is preliminary data.</text>
</comment>
<dbReference type="RefSeq" id="WP_377916558.1">
    <property type="nucleotide sequence ID" value="NZ_JBHRZT010000067.1"/>
</dbReference>
<feature type="coiled-coil region" evidence="1">
    <location>
        <begin position="20"/>
        <end position="47"/>
    </location>
</feature>